<dbReference type="Gene3D" id="1.10.10.650">
    <property type="entry name" value="RuvA domain 2-like"/>
    <property type="match status" value="1"/>
</dbReference>
<dbReference type="CDD" id="cd05685">
    <property type="entry name" value="S1_Tex"/>
    <property type="match status" value="1"/>
</dbReference>
<dbReference type="Pfam" id="PF22706">
    <property type="entry name" value="Tex_central_region"/>
    <property type="match status" value="1"/>
</dbReference>
<dbReference type="Gene3D" id="1.10.150.310">
    <property type="entry name" value="Tex RuvX-like domain-like"/>
    <property type="match status" value="1"/>
</dbReference>
<dbReference type="InterPro" id="IPR023323">
    <property type="entry name" value="Tex-like_dom_sf"/>
</dbReference>
<proteinExistence type="predicted"/>
<dbReference type="PANTHER" id="PTHR10724">
    <property type="entry name" value="30S RIBOSOMAL PROTEIN S1"/>
    <property type="match status" value="1"/>
</dbReference>
<evidence type="ECO:0000313" key="3">
    <source>
        <dbReference type="Proteomes" id="UP001501166"/>
    </source>
</evidence>
<dbReference type="Pfam" id="PF09371">
    <property type="entry name" value="Tex_N"/>
    <property type="match status" value="1"/>
</dbReference>
<comment type="caution">
    <text evidence="2">The sequence shown here is derived from an EMBL/GenBank/DDBJ whole genome shotgun (WGS) entry which is preliminary data.</text>
</comment>
<sequence length="725" mass="82081">MADTTNTNVNLLMKELEGYTKKQVTSVLDLLADGNTVPFIARYRKEATGSLDEVQIREIEERYTYITNLEKRKADVLASIEEQGKLTPELAKEIKEAVQMQRVEDLYRPYKQKRRTKATLAKEQGLEPLSEWLLSFPKGSIEAEAEEYINEEKEVHSAEEALAGAHEIIAEYISDNPEYRKWVRDYTYNTGFIETKEKNKEADEKSVFEMYYEYSEKIKTMVSHRVLAVNRGEKEDILSVTLKVDEERIHQFIYKQEIPENSNSEAIVKVKEAINDAYKRFIGPAIERELRNELTEKAEEQAIEVFGENLGNLLLQAPLKDQIILGFDPAYRTGCKLAVVDATGKMMAVHVIYPHKPASPSKRERAEKEFIEFVEKYNVDTVAIGNGTASRESETFVAEALKKVKKQVAYVIVNEAGASVYSASEEARREFPDLQVEERSAVSIARRLQDPLAELVKIDPKSIGVGQYQHDVSQKRLTEQLDFVVETAVNQVGVNVNTASSTLLKHISGLTKTTAENIVLYREENGKFTNRSQLKKVKRLGTKAFEQAVGFLRIPDGKEPFDKTGIHPETYKEAEKIIEQTGLTKTELGTEDLKMRLKLVNEDQVLEETRLGRETYEDIIEALTAPGRDMRDDMPAPLLRTDVMSMEDLKEGMPLEGTVRNVVDFGAFVDVGVKQDGLVHISKLSNRYVKHPSDVVAVGDIVKVWIDSVDVNKGRIALTMIGKDE</sequence>
<organism evidence="2 3">
    <name type="scientific">Alkalibacterium iburiense</name>
    <dbReference type="NCBI Taxonomy" id="290589"/>
    <lineage>
        <taxon>Bacteria</taxon>
        <taxon>Bacillati</taxon>
        <taxon>Bacillota</taxon>
        <taxon>Bacilli</taxon>
        <taxon>Lactobacillales</taxon>
        <taxon>Carnobacteriaceae</taxon>
        <taxon>Alkalibacterium</taxon>
    </lineage>
</organism>
<dbReference type="SMART" id="SM00732">
    <property type="entry name" value="YqgFc"/>
    <property type="match status" value="1"/>
</dbReference>
<feature type="domain" description="S1 motif" evidence="1">
    <location>
        <begin position="652"/>
        <end position="721"/>
    </location>
</feature>
<dbReference type="InterPro" id="IPR012340">
    <property type="entry name" value="NA-bd_OB-fold"/>
</dbReference>
<dbReference type="InterPro" id="IPR012337">
    <property type="entry name" value="RNaseH-like_sf"/>
</dbReference>
<dbReference type="SUPFAM" id="SSF53098">
    <property type="entry name" value="Ribonuclease H-like"/>
    <property type="match status" value="1"/>
</dbReference>
<dbReference type="SUPFAM" id="SSF158832">
    <property type="entry name" value="Tex N-terminal region-like"/>
    <property type="match status" value="1"/>
</dbReference>
<evidence type="ECO:0000313" key="2">
    <source>
        <dbReference type="EMBL" id="GAA0367669.1"/>
    </source>
</evidence>
<dbReference type="Gene3D" id="2.40.50.140">
    <property type="entry name" value="Nucleic acid-binding proteins"/>
    <property type="match status" value="1"/>
</dbReference>
<dbReference type="InterPro" id="IPR055179">
    <property type="entry name" value="Tex-like_central_region"/>
</dbReference>
<dbReference type="Pfam" id="PF00575">
    <property type="entry name" value="S1"/>
    <property type="match status" value="1"/>
</dbReference>
<dbReference type="InterPro" id="IPR037027">
    <property type="entry name" value="YqgF/RNaseH-like_dom_sf"/>
</dbReference>
<dbReference type="InterPro" id="IPR041692">
    <property type="entry name" value="HHH_9"/>
</dbReference>
<dbReference type="InterPro" id="IPR003029">
    <property type="entry name" value="S1_domain"/>
</dbReference>
<dbReference type="SUPFAM" id="SSF47781">
    <property type="entry name" value="RuvA domain 2-like"/>
    <property type="match status" value="2"/>
</dbReference>
<dbReference type="Gene3D" id="1.10.3500.10">
    <property type="entry name" value="Tex N-terminal region-like"/>
    <property type="match status" value="1"/>
</dbReference>
<dbReference type="SMART" id="SM00316">
    <property type="entry name" value="S1"/>
    <property type="match status" value="1"/>
</dbReference>
<reference evidence="2 3" key="1">
    <citation type="journal article" date="2019" name="Int. J. Syst. Evol. Microbiol.">
        <title>The Global Catalogue of Microorganisms (GCM) 10K type strain sequencing project: providing services to taxonomists for standard genome sequencing and annotation.</title>
        <authorList>
            <consortium name="The Broad Institute Genomics Platform"/>
            <consortium name="The Broad Institute Genome Sequencing Center for Infectious Disease"/>
            <person name="Wu L."/>
            <person name="Ma J."/>
        </authorList>
    </citation>
    <scope>NUCLEOTIDE SEQUENCE [LARGE SCALE GENOMIC DNA]</scope>
    <source>
        <strain evidence="2 3">JCM 12662</strain>
    </source>
</reference>
<dbReference type="Pfam" id="PF12836">
    <property type="entry name" value="HHH_3"/>
    <property type="match status" value="1"/>
</dbReference>
<name>A0ABN0XMD1_9LACT</name>
<dbReference type="Pfam" id="PF17674">
    <property type="entry name" value="HHH_9"/>
    <property type="match status" value="1"/>
</dbReference>
<dbReference type="Gene3D" id="3.30.420.140">
    <property type="entry name" value="YqgF/RNase H-like domain"/>
    <property type="match status" value="1"/>
</dbReference>
<dbReference type="InterPro" id="IPR006641">
    <property type="entry name" value="YqgF/RNaseH-like_dom"/>
</dbReference>
<dbReference type="InterPro" id="IPR050437">
    <property type="entry name" value="Ribos_protein_bS1-like"/>
</dbReference>
<dbReference type="Pfam" id="PF16921">
    <property type="entry name" value="Tex_YqgF"/>
    <property type="match status" value="1"/>
</dbReference>
<dbReference type="InterPro" id="IPR018974">
    <property type="entry name" value="Tex-like_N"/>
</dbReference>
<dbReference type="InterPro" id="IPR032639">
    <property type="entry name" value="Tex_YqgF"/>
</dbReference>
<dbReference type="InterPro" id="IPR010994">
    <property type="entry name" value="RuvA_2-like"/>
</dbReference>
<dbReference type="PANTHER" id="PTHR10724:SF10">
    <property type="entry name" value="S1 RNA-BINDING DOMAIN-CONTAINING PROTEIN 1"/>
    <property type="match status" value="1"/>
</dbReference>
<dbReference type="PROSITE" id="PS50126">
    <property type="entry name" value="S1"/>
    <property type="match status" value="1"/>
</dbReference>
<gene>
    <name evidence="2" type="ORF">GCM10008932_19430</name>
</gene>
<dbReference type="InterPro" id="IPR023319">
    <property type="entry name" value="Tex-like_HTH_dom_sf"/>
</dbReference>
<accession>A0ABN0XMD1</accession>
<dbReference type="Proteomes" id="UP001501166">
    <property type="component" value="Unassembled WGS sequence"/>
</dbReference>
<dbReference type="SUPFAM" id="SSF50249">
    <property type="entry name" value="Nucleic acid-binding proteins"/>
    <property type="match status" value="1"/>
</dbReference>
<keyword evidence="3" id="KW-1185">Reference proteome</keyword>
<evidence type="ECO:0000259" key="1">
    <source>
        <dbReference type="PROSITE" id="PS50126"/>
    </source>
</evidence>
<dbReference type="EMBL" id="BAAACW010000127">
    <property type="protein sequence ID" value="GAA0367669.1"/>
    <property type="molecule type" value="Genomic_DNA"/>
</dbReference>
<protein>
    <submittedName>
        <fullName evidence="2">Tex family protein</fullName>
    </submittedName>
</protein>
<dbReference type="RefSeq" id="WP_343756162.1">
    <property type="nucleotide sequence ID" value="NZ_BAAACW010000127.1"/>
</dbReference>
<dbReference type="InterPro" id="IPR044146">
    <property type="entry name" value="S1_Tex"/>
</dbReference>